<reference evidence="1" key="1">
    <citation type="submission" date="2018-02" db="EMBL/GenBank/DDBJ databases">
        <authorList>
            <person name="Cohen D.B."/>
            <person name="Kent A.D."/>
        </authorList>
    </citation>
    <scope>NUCLEOTIDE SEQUENCE</scope>
</reference>
<protein>
    <submittedName>
        <fullName evidence="1">Uncharacterized protein</fullName>
    </submittedName>
</protein>
<evidence type="ECO:0000313" key="1">
    <source>
        <dbReference type="EMBL" id="SPC97846.1"/>
    </source>
</evidence>
<gene>
    <name evidence="1" type="ORF">FSB_LOCUS25728</name>
</gene>
<name>A0A2N9G590_FAGSY</name>
<accession>A0A2N9G590</accession>
<organism evidence="1">
    <name type="scientific">Fagus sylvatica</name>
    <name type="common">Beechnut</name>
    <dbReference type="NCBI Taxonomy" id="28930"/>
    <lineage>
        <taxon>Eukaryota</taxon>
        <taxon>Viridiplantae</taxon>
        <taxon>Streptophyta</taxon>
        <taxon>Embryophyta</taxon>
        <taxon>Tracheophyta</taxon>
        <taxon>Spermatophyta</taxon>
        <taxon>Magnoliopsida</taxon>
        <taxon>eudicotyledons</taxon>
        <taxon>Gunneridae</taxon>
        <taxon>Pentapetalae</taxon>
        <taxon>rosids</taxon>
        <taxon>fabids</taxon>
        <taxon>Fagales</taxon>
        <taxon>Fagaceae</taxon>
        <taxon>Fagus</taxon>
    </lineage>
</organism>
<dbReference type="AlphaFoldDB" id="A0A2N9G590"/>
<dbReference type="EMBL" id="OIVN01001803">
    <property type="protein sequence ID" value="SPC97846.1"/>
    <property type="molecule type" value="Genomic_DNA"/>
</dbReference>
<sequence>MRSGGGARWARSRPSAQGVVRGGAVGASWWRCEDGGGAILLQQCRGDWGFAVGFGRGLGVGGFDAGFCGFWFRVGWVLVGCLVEWVTVDLTLDQMGF</sequence>
<proteinExistence type="predicted"/>